<dbReference type="AlphaFoldDB" id="A0AAX3WIZ7"/>
<dbReference type="Gene3D" id="3.30.565.10">
    <property type="entry name" value="Histidine kinase-like ATPase, C-terminal domain"/>
    <property type="match status" value="1"/>
</dbReference>
<dbReference type="SUPFAM" id="SSF47384">
    <property type="entry name" value="Homodimeric domain of signal transducing histidine kinase"/>
    <property type="match status" value="1"/>
</dbReference>
<dbReference type="Gene3D" id="3.40.50.2300">
    <property type="match status" value="1"/>
</dbReference>
<sequence>MRRGYVLLTLAALLPLVLLSGGLSFVLFRQQQTLMRSEAIHRVEEMLGTVDRELFTQIEFLKVLAQSPLLDGDPPNLAAFHSLAERFQGQLPLWHRIILADTDSRMLVRTGYSFGAALPPLMDEKSYKRVLDTGEPTIGDLAGPGQTKNGLPRASFRVPVWRDDKIRFVLTGVVSMERLTALLAKAGLDPAWRPYLVDGSGRIAASLRRPDTVGRQAMLPTIQARENGSAGVYDGISPEGEPLVTAFLKSDKTGWSVHVAIPLALYNQPLTQAAWILAGVGVAATLLTGAFILLLRRELLAQRREALTQERAVRMEALGRMTGGVAHDFNNLLMVILGNLEMLGRRNQEARLERYVTAIRKAAERGTHLTRELLAFSRGQGSQSEVVDLNERLVGTLTMLRQSVSGHIRVETDLVPGRHTVRLDPLQFDLALLNIAANARDAMPEGGSLRITTRKAPVPDRSGREGIALSVKDTGGGIPAEALPHVFEPFFTTKDVGKGTGLGLSQVYGFAKASGGSADIESRVGQGTTVTLHLPLAQEEVPAARMLADPDEAPAGSTVARVVLVDDNDEVRTVTAAFLEDAGFQVEQANSAQAGLDLLARGGADILVSDLIMPGGMDGLAFANEARRRWPELPVILVSGYSTSAARATELGYPLYMKPFDMAELAKGIRARLGQEGRQMAAGPG</sequence>
<dbReference type="SUPFAM" id="SSF55874">
    <property type="entry name" value="ATPase domain of HSP90 chaperone/DNA topoisomerase II/histidine kinase"/>
    <property type="match status" value="1"/>
</dbReference>
<organism evidence="8 9">
    <name type="scientific">Methylorubrum extorquens</name>
    <name type="common">Methylobacterium dichloromethanicum</name>
    <name type="synonym">Methylobacterium extorquens</name>
    <dbReference type="NCBI Taxonomy" id="408"/>
    <lineage>
        <taxon>Bacteria</taxon>
        <taxon>Pseudomonadati</taxon>
        <taxon>Pseudomonadota</taxon>
        <taxon>Alphaproteobacteria</taxon>
        <taxon>Hyphomicrobiales</taxon>
        <taxon>Methylobacteriaceae</taxon>
        <taxon>Methylorubrum</taxon>
    </lineage>
</organism>
<dbReference type="Pfam" id="PF00072">
    <property type="entry name" value="Response_reg"/>
    <property type="match status" value="1"/>
</dbReference>
<dbReference type="RefSeq" id="WP_283535856.1">
    <property type="nucleotide sequence ID" value="NZ_CP073633.1"/>
</dbReference>
<dbReference type="SMART" id="SM00448">
    <property type="entry name" value="REC"/>
    <property type="match status" value="1"/>
</dbReference>
<dbReference type="InterPro" id="IPR003661">
    <property type="entry name" value="HisK_dim/P_dom"/>
</dbReference>
<dbReference type="InterPro" id="IPR036097">
    <property type="entry name" value="HisK_dim/P_sf"/>
</dbReference>
<keyword evidence="5" id="KW-1133">Transmembrane helix</keyword>
<dbReference type="InterPro" id="IPR005467">
    <property type="entry name" value="His_kinase_dom"/>
</dbReference>
<evidence type="ECO:0000256" key="3">
    <source>
        <dbReference type="ARBA" id="ARBA00022553"/>
    </source>
</evidence>
<feature type="transmembrane region" description="Helical" evidence="5">
    <location>
        <begin position="273"/>
        <end position="295"/>
    </location>
</feature>
<dbReference type="CDD" id="cd18774">
    <property type="entry name" value="PDC2_HK_sensor"/>
    <property type="match status" value="1"/>
</dbReference>
<dbReference type="InterPro" id="IPR003594">
    <property type="entry name" value="HATPase_dom"/>
</dbReference>
<dbReference type="CDD" id="cd00082">
    <property type="entry name" value="HisKA"/>
    <property type="match status" value="1"/>
</dbReference>
<dbReference type="EMBL" id="CP073633">
    <property type="protein sequence ID" value="WHQ70585.1"/>
    <property type="molecule type" value="Genomic_DNA"/>
</dbReference>
<dbReference type="Proteomes" id="UP001223720">
    <property type="component" value="Chromosome"/>
</dbReference>
<keyword evidence="5" id="KW-0812">Transmembrane</keyword>
<dbReference type="EC" id="2.7.13.3" evidence="2"/>
<feature type="modified residue" description="4-aspartylphosphate" evidence="4">
    <location>
        <position position="610"/>
    </location>
</feature>
<feature type="domain" description="Histidine kinase" evidence="6">
    <location>
        <begin position="324"/>
        <end position="538"/>
    </location>
</feature>
<dbReference type="InterPro" id="IPR011006">
    <property type="entry name" value="CheY-like_superfamily"/>
</dbReference>
<evidence type="ECO:0000313" key="8">
    <source>
        <dbReference type="EMBL" id="WHQ70585.1"/>
    </source>
</evidence>
<keyword evidence="5" id="KW-0472">Membrane</keyword>
<dbReference type="SMART" id="SM00388">
    <property type="entry name" value="HisKA"/>
    <property type="match status" value="1"/>
</dbReference>
<name>A0AAX3WIZ7_METEX</name>
<dbReference type="PRINTS" id="PR00344">
    <property type="entry name" value="BCTRLSENSOR"/>
</dbReference>
<reference evidence="8" key="1">
    <citation type="journal article" date="2022" name="Biotechnol. Bioprocess Eng.">
        <title>Pan-genome Analysis Reveals Comparative Genomic Features of Central Metabolic Pathways in Methylorubrum extorquens.</title>
        <authorList>
            <person name="Lee G.M."/>
            <person name="Scott-Nevros Z.K."/>
            <person name="Lee S.-M."/>
            <person name="Kim D."/>
        </authorList>
    </citation>
    <scope>NUCLEOTIDE SEQUENCE</scope>
    <source>
        <strain evidence="8">ATCC 55366</strain>
    </source>
</reference>
<dbReference type="InterPro" id="IPR004358">
    <property type="entry name" value="Sig_transdc_His_kin-like_C"/>
</dbReference>
<evidence type="ECO:0000313" key="9">
    <source>
        <dbReference type="Proteomes" id="UP001223720"/>
    </source>
</evidence>
<protein>
    <recommendedName>
        <fullName evidence="2">histidine kinase</fullName>
        <ecNumber evidence="2">2.7.13.3</ecNumber>
    </recommendedName>
</protein>
<evidence type="ECO:0000256" key="2">
    <source>
        <dbReference type="ARBA" id="ARBA00012438"/>
    </source>
</evidence>
<proteinExistence type="predicted"/>
<dbReference type="InterPro" id="IPR001789">
    <property type="entry name" value="Sig_transdc_resp-reg_receiver"/>
</dbReference>
<evidence type="ECO:0000259" key="7">
    <source>
        <dbReference type="PROSITE" id="PS50110"/>
    </source>
</evidence>
<dbReference type="PROSITE" id="PS50109">
    <property type="entry name" value="HIS_KIN"/>
    <property type="match status" value="1"/>
</dbReference>
<dbReference type="Pfam" id="PF02518">
    <property type="entry name" value="HATPase_c"/>
    <property type="match status" value="1"/>
</dbReference>
<dbReference type="GO" id="GO:0000155">
    <property type="term" value="F:phosphorelay sensor kinase activity"/>
    <property type="evidence" value="ECO:0007669"/>
    <property type="project" value="InterPro"/>
</dbReference>
<evidence type="ECO:0000259" key="6">
    <source>
        <dbReference type="PROSITE" id="PS50109"/>
    </source>
</evidence>
<accession>A0AAX3WIZ7</accession>
<dbReference type="Gene3D" id="1.10.287.130">
    <property type="match status" value="1"/>
</dbReference>
<evidence type="ECO:0000256" key="4">
    <source>
        <dbReference type="PROSITE-ProRule" id="PRU00169"/>
    </source>
</evidence>
<evidence type="ECO:0000256" key="1">
    <source>
        <dbReference type="ARBA" id="ARBA00000085"/>
    </source>
</evidence>
<comment type="catalytic activity">
    <reaction evidence="1">
        <text>ATP + protein L-histidine = ADP + protein N-phospho-L-histidine.</text>
        <dbReference type="EC" id="2.7.13.3"/>
    </reaction>
</comment>
<dbReference type="SUPFAM" id="SSF52172">
    <property type="entry name" value="CheY-like"/>
    <property type="match status" value="1"/>
</dbReference>
<feature type="domain" description="Response regulatory" evidence="7">
    <location>
        <begin position="561"/>
        <end position="673"/>
    </location>
</feature>
<dbReference type="PANTHER" id="PTHR43065:SF49">
    <property type="entry name" value="HISTIDINE KINASE"/>
    <property type="match status" value="1"/>
</dbReference>
<dbReference type="PANTHER" id="PTHR43065">
    <property type="entry name" value="SENSOR HISTIDINE KINASE"/>
    <property type="match status" value="1"/>
</dbReference>
<dbReference type="PROSITE" id="PS50110">
    <property type="entry name" value="RESPONSE_REGULATORY"/>
    <property type="match status" value="1"/>
</dbReference>
<dbReference type="SMART" id="SM00387">
    <property type="entry name" value="HATPase_c"/>
    <property type="match status" value="1"/>
</dbReference>
<keyword evidence="3 4" id="KW-0597">Phosphoprotein</keyword>
<evidence type="ECO:0000256" key="5">
    <source>
        <dbReference type="SAM" id="Phobius"/>
    </source>
</evidence>
<dbReference type="InterPro" id="IPR036890">
    <property type="entry name" value="HATPase_C_sf"/>
</dbReference>
<gene>
    <name evidence="8" type="ORF">KEC54_02925</name>
</gene>
<dbReference type="Pfam" id="PF00512">
    <property type="entry name" value="HisKA"/>
    <property type="match status" value="1"/>
</dbReference>